<dbReference type="Pfam" id="PF04978">
    <property type="entry name" value="MST"/>
    <property type="match status" value="1"/>
</dbReference>
<name>A0A3E0VTG7_9MICO</name>
<evidence type="ECO:0008006" key="3">
    <source>
        <dbReference type="Google" id="ProtNLM"/>
    </source>
</evidence>
<dbReference type="SUPFAM" id="SSF109854">
    <property type="entry name" value="DinB/YfiT-like putative metalloenzymes"/>
    <property type="match status" value="1"/>
</dbReference>
<dbReference type="Gene3D" id="1.20.120.450">
    <property type="entry name" value="dinb family like domain"/>
    <property type="match status" value="1"/>
</dbReference>
<dbReference type="RefSeq" id="WP_116412962.1">
    <property type="nucleotide sequence ID" value="NZ_NBXB01000045.1"/>
</dbReference>
<dbReference type="EMBL" id="NBXB01000045">
    <property type="protein sequence ID" value="RFA12187.1"/>
    <property type="molecule type" value="Genomic_DNA"/>
</dbReference>
<accession>A0A3E0VTG7</accession>
<evidence type="ECO:0000313" key="1">
    <source>
        <dbReference type="EMBL" id="RFA12187.1"/>
    </source>
</evidence>
<reference evidence="1 2" key="1">
    <citation type="submission" date="2017-04" db="EMBL/GenBank/DDBJ databases">
        <title>Comparative genome analysis of Subtercola boreus.</title>
        <authorList>
            <person name="Cho Y.-J."/>
            <person name="Cho A."/>
            <person name="Kim O.-S."/>
            <person name="Lee J.-I."/>
        </authorList>
    </citation>
    <scope>NUCLEOTIDE SEQUENCE [LARGE SCALE GENOMIC DNA]</scope>
    <source>
        <strain evidence="1 2">P27479</strain>
    </source>
</reference>
<organism evidence="1 2">
    <name type="scientific">Subtercola boreus</name>
    <dbReference type="NCBI Taxonomy" id="120213"/>
    <lineage>
        <taxon>Bacteria</taxon>
        <taxon>Bacillati</taxon>
        <taxon>Actinomycetota</taxon>
        <taxon>Actinomycetes</taxon>
        <taxon>Micrococcales</taxon>
        <taxon>Microbacteriaceae</taxon>
        <taxon>Subtercola</taxon>
    </lineage>
</organism>
<dbReference type="Proteomes" id="UP000256541">
    <property type="component" value="Unassembled WGS sequence"/>
</dbReference>
<sequence length="212" mass="22813">MDEKETLHGYLRIRRSDLLGKLDGLSEYDMRRPLTPTGTNLLGLVKHVASVQLGYFGEVFGRPATHSVAEQITALDAAGAAAATAPADAEVPADAFEDADLWVPATQSSADILDFHHFSAAHADATIEALDLASTGSVPWWQPERRTVTLHQILVHMIAETARHAGHADIVRELIDGRLGNGPADPNIPARSAASWAAYRSRIERAARAALL</sequence>
<dbReference type="AlphaFoldDB" id="A0A3E0VTG7"/>
<dbReference type="InterPro" id="IPR034660">
    <property type="entry name" value="DinB/YfiT-like"/>
</dbReference>
<comment type="caution">
    <text evidence="1">The sequence shown here is derived from an EMBL/GenBank/DDBJ whole genome shotgun (WGS) entry which is preliminary data.</text>
</comment>
<evidence type="ECO:0000313" key="2">
    <source>
        <dbReference type="Proteomes" id="UP000256541"/>
    </source>
</evidence>
<dbReference type="OrthoDB" id="4548523at2"/>
<dbReference type="InterPro" id="IPR007061">
    <property type="entry name" value="MST-like"/>
</dbReference>
<protein>
    <recommendedName>
        <fullName evidence="3">DinB family protein</fullName>
    </recommendedName>
</protein>
<gene>
    <name evidence="1" type="ORF">B7R22_17315</name>
</gene>
<proteinExistence type="predicted"/>